<keyword evidence="2" id="KW-1185">Reference proteome</keyword>
<comment type="caution">
    <text evidence="1">The sequence shown here is derived from an EMBL/GenBank/DDBJ whole genome shotgun (WGS) entry which is preliminary data.</text>
</comment>
<evidence type="ECO:0000313" key="2">
    <source>
        <dbReference type="Proteomes" id="UP000499080"/>
    </source>
</evidence>
<dbReference type="AlphaFoldDB" id="A0A4Y2S597"/>
<name>A0A4Y2S597_ARAVE</name>
<evidence type="ECO:0000313" key="1">
    <source>
        <dbReference type="EMBL" id="GBN83408.1"/>
    </source>
</evidence>
<protein>
    <submittedName>
        <fullName evidence="1">Uncharacterized protein</fullName>
    </submittedName>
</protein>
<dbReference type="EMBL" id="BGPR01019948">
    <property type="protein sequence ID" value="GBN83408.1"/>
    <property type="molecule type" value="Genomic_DNA"/>
</dbReference>
<dbReference type="Proteomes" id="UP000499080">
    <property type="component" value="Unassembled WGS sequence"/>
</dbReference>
<gene>
    <name evidence="1" type="ORF">AVEN_245962_1</name>
</gene>
<reference evidence="1 2" key="1">
    <citation type="journal article" date="2019" name="Sci. Rep.">
        <title>Orb-weaving spider Araneus ventricosus genome elucidates the spidroin gene catalogue.</title>
        <authorList>
            <person name="Kono N."/>
            <person name="Nakamura H."/>
            <person name="Ohtoshi R."/>
            <person name="Moran D.A.P."/>
            <person name="Shinohara A."/>
            <person name="Yoshida Y."/>
            <person name="Fujiwara M."/>
            <person name="Mori M."/>
            <person name="Tomita M."/>
            <person name="Arakawa K."/>
        </authorList>
    </citation>
    <scope>NUCLEOTIDE SEQUENCE [LARGE SCALE GENOMIC DNA]</scope>
</reference>
<accession>A0A4Y2S597</accession>
<proteinExistence type="predicted"/>
<sequence length="87" mass="9630">MNSSLKKSALPSPIKFTPLYANTVRVGKPDRHICFSSVKQARNGRLPRDRIETRPVVQEAGAVRYSLHPNPYLAGISQPPATSEFVL</sequence>
<organism evidence="1 2">
    <name type="scientific">Araneus ventricosus</name>
    <name type="common">Orbweaver spider</name>
    <name type="synonym">Epeira ventricosa</name>
    <dbReference type="NCBI Taxonomy" id="182803"/>
    <lineage>
        <taxon>Eukaryota</taxon>
        <taxon>Metazoa</taxon>
        <taxon>Ecdysozoa</taxon>
        <taxon>Arthropoda</taxon>
        <taxon>Chelicerata</taxon>
        <taxon>Arachnida</taxon>
        <taxon>Araneae</taxon>
        <taxon>Araneomorphae</taxon>
        <taxon>Entelegynae</taxon>
        <taxon>Araneoidea</taxon>
        <taxon>Araneidae</taxon>
        <taxon>Araneus</taxon>
    </lineage>
</organism>